<evidence type="ECO:0000313" key="3">
    <source>
        <dbReference type="EMBL" id="EKX38755.1"/>
    </source>
</evidence>
<reference evidence="3 5" key="1">
    <citation type="journal article" date="2012" name="Nature">
        <title>Algal genomes reveal evolutionary mosaicism and the fate of nucleomorphs.</title>
        <authorList>
            <consortium name="DOE Joint Genome Institute"/>
            <person name="Curtis B.A."/>
            <person name="Tanifuji G."/>
            <person name="Burki F."/>
            <person name="Gruber A."/>
            <person name="Irimia M."/>
            <person name="Maruyama S."/>
            <person name="Arias M.C."/>
            <person name="Ball S.G."/>
            <person name="Gile G.H."/>
            <person name="Hirakawa Y."/>
            <person name="Hopkins J.F."/>
            <person name="Kuo A."/>
            <person name="Rensing S.A."/>
            <person name="Schmutz J."/>
            <person name="Symeonidi A."/>
            <person name="Elias M."/>
            <person name="Eveleigh R.J."/>
            <person name="Herman E.K."/>
            <person name="Klute M.J."/>
            <person name="Nakayama T."/>
            <person name="Obornik M."/>
            <person name="Reyes-Prieto A."/>
            <person name="Armbrust E.V."/>
            <person name="Aves S.J."/>
            <person name="Beiko R.G."/>
            <person name="Coutinho P."/>
            <person name="Dacks J.B."/>
            <person name="Durnford D.G."/>
            <person name="Fast N.M."/>
            <person name="Green B.R."/>
            <person name="Grisdale C.J."/>
            <person name="Hempel F."/>
            <person name="Henrissat B."/>
            <person name="Hoppner M.P."/>
            <person name="Ishida K."/>
            <person name="Kim E."/>
            <person name="Koreny L."/>
            <person name="Kroth P.G."/>
            <person name="Liu Y."/>
            <person name="Malik S.B."/>
            <person name="Maier U.G."/>
            <person name="McRose D."/>
            <person name="Mock T."/>
            <person name="Neilson J.A."/>
            <person name="Onodera N.T."/>
            <person name="Poole A.M."/>
            <person name="Pritham E.J."/>
            <person name="Richards T.A."/>
            <person name="Rocap G."/>
            <person name="Roy S.W."/>
            <person name="Sarai C."/>
            <person name="Schaack S."/>
            <person name="Shirato S."/>
            <person name="Slamovits C.H."/>
            <person name="Spencer D.F."/>
            <person name="Suzuki S."/>
            <person name="Worden A.Z."/>
            <person name="Zauner S."/>
            <person name="Barry K."/>
            <person name="Bell C."/>
            <person name="Bharti A.K."/>
            <person name="Crow J.A."/>
            <person name="Grimwood J."/>
            <person name="Kramer R."/>
            <person name="Lindquist E."/>
            <person name="Lucas S."/>
            <person name="Salamov A."/>
            <person name="McFadden G.I."/>
            <person name="Lane C.E."/>
            <person name="Keeling P.J."/>
            <person name="Gray M.W."/>
            <person name="Grigoriev I.V."/>
            <person name="Archibald J.M."/>
        </authorList>
    </citation>
    <scope>NUCLEOTIDE SEQUENCE</scope>
    <source>
        <strain evidence="3 5">CCMP2712</strain>
    </source>
</reference>
<feature type="compositionally biased region" description="Low complexity" evidence="2">
    <location>
        <begin position="108"/>
        <end position="124"/>
    </location>
</feature>
<dbReference type="KEGG" id="gtt:GUITHDRAFT_154618"/>
<reference evidence="4" key="3">
    <citation type="submission" date="2016-03" db="UniProtKB">
        <authorList>
            <consortium name="EnsemblProtists"/>
        </authorList>
    </citation>
    <scope>IDENTIFICATION</scope>
</reference>
<evidence type="ECO:0000256" key="1">
    <source>
        <dbReference type="SAM" id="Coils"/>
    </source>
</evidence>
<feature type="region of interest" description="Disordered" evidence="2">
    <location>
        <begin position="178"/>
        <end position="212"/>
    </location>
</feature>
<name>L1ISF3_GUITC</name>
<evidence type="ECO:0000256" key="2">
    <source>
        <dbReference type="SAM" id="MobiDB-lite"/>
    </source>
</evidence>
<dbReference type="HOGENOM" id="CLU_1301772_0_0_1"/>
<dbReference type="EMBL" id="JH993045">
    <property type="protein sequence ID" value="EKX38755.1"/>
    <property type="molecule type" value="Genomic_DNA"/>
</dbReference>
<dbReference type="Proteomes" id="UP000011087">
    <property type="component" value="Unassembled WGS sequence"/>
</dbReference>
<reference evidence="5" key="2">
    <citation type="submission" date="2012-11" db="EMBL/GenBank/DDBJ databases">
        <authorList>
            <person name="Kuo A."/>
            <person name="Curtis B.A."/>
            <person name="Tanifuji G."/>
            <person name="Burki F."/>
            <person name="Gruber A."/>
            <person name="Irimia M."/>
            <person name="Maruyama S."/>
            <person name="Arias M.C."/>
            <person name="Ball S.G."/>
            <person name="Gile G.H."/>
            <person name="Hirakawa Y."/>
            <person name="Hopkins J.F."/>
            <person name="Rensing S.A."/>
            <person name="Schmutz J."/>
            <person name="Symeonidi A."/>
            <person name="Elias M."/>
            <person name="Eveleigh R.J."/>
            <person name="Herman E.K."/>
            <person name="Klute M.J."/>
            <person name="Nakayama T."/>
            <person name="Obornik M."/>
            <person name="Reyes-Prieto A."/>
            <person name="Armbrust E.V."/>
            <person name="Aves S.J."/>
            <person name="Beiko R.G."/>
            <person name="Coutinho P."/>
            <person name="Dacks J.B."/>
            <person name="Durnford D.G."/>
            <person name="Fast N.M."/>
            <person name="Green B.R."/>
            <person name="Grisdale C."/>
            <person name="Hempe F."/>
            <person name="Henrissat B."/>
            <person name="Hoppner M.P."/>
            <person name="Ishida K.-I."/>
            <person name="Kim E."/>
            <person name="Koreny L."/>
            <person name="Kroth P.G."/>
            <person name="Liu Y."/>
            <person name="Malik S.-B."/>
            <person name="Maier U.G."/>
            <person name="McRose D."/>
            <person name="Mock T."/>
            <person name="Neilson J.A."/>
            <person name="Onodera N.T."/>
            <person name="Poole A.M."/>
            <person name="Pritham E.J."/>
            <person name="Richards T.A."/>
            <person name="Rocap G."/>
            <person name="Roy S.W."/>
            <person name="Sarai C."/>
            <person name="Schaack S."/>
            <person name="Shirato S."/>
            <person name="Slamovits C.H."/>
            <person name="Spencer D.F."/>
            <person name="Suzuki S."/>
            <person name="Worden A.Z."/>
            <person name="Zauner S."/>
            <person name="Barry K."/>
            <person name="Bell C."/>
            <person name="Bharti A.K."/>
            <person name="Crow J.A."/>
            <person name="Grimwood J."/>
            <person name="Kramer R."/>
            <person name="Lindquist E."/>
            <person name="Lucas S."/>
            <person name="Salamov A."/>
            <person name="McFadden G.I."/>
            <person name="Lane C.E."/>
            <person name="Keeling P.J."/>
            <person name="Gray M.W."/>
            <person name="Grigoriev I.V."/>
            <person name="Archibald J.M."/>
        </authorList>
    </citation>
    <scope>NUCLEOTIDE SEQUENCE</scope>
    <source>
        <strain evidence="5">CCMP2712</strain>
    </source>
</reference>
<proteinExistence type="predicted"/>
<dbReference type="EnsemblProtists" id="EKX38755">
    <property type="protein sequence ID" value="EKX38755"/>
    <property type="gene ID" value="GUITHDRAFT_154618"/>
</dbReference>
<gene>
    <name evidence="3" type="ORF">GUITHDRAFT_154618</name>
</gene>
<feature type="region of interest" description="Disordered" evidence="2">
    <location>
        <begin position="108"/>
        <end position="128"/>
    </location>
</feature>
<dbReference type="GeneID" id="17295485"/>
<keyword evidence="1" id="KW-0175">Coiled coil</keyword>
<dbReference type="PaxDb" id="55529-EKX38755"/>
<organism evidence="3">
    <name type="scientific">Guillardia theta (strain CCMP2712)</name>
    <name type="common">Cryptophyte</name>
    <dbReference type="NCBI Taxonomy" id="905079"/>
    <lineage>
        <taxon>Eukaryota</taxon>
        <taxon>Cryptophyceae</taxon>
        <taxon>Pyrenomonadales</taxon>
        <taxon>Geminigeraceae</taxon>
        <taxon>Guillardia</taxon>
    </lineage>
</organism>
<sequence>MKKRLQELENQLDATMNNEVRLKASLHQKDNEIKRISMRLKEVERSLSEAEDKHAMIQGWLTDEMQIMSNKINRASDSLERKTRRMQQLTSDLEECSSAYVRTLTELSKSQSLSSRHSSPGRSPVDAAGEIGSIEHASQQDRLLQRSMNAREEIESIHEESKKNMETLRRAHADFRKKILKAMSSSPSSPLLAHAQDRSGSSDEQEAGWRGS</sequence>
<protein>
    <submittedName>
        <fullName evidence="3 4">Uncharacterized protein</fullName>
    </submittedName>
</protein>
<feature type="coiled-coil region" evidence="1">
    <location>
        <begin position="140"/>
        <end position="178"/>
    </location>
</feature>
<dbReference type="AlphaFoldDB" id="L1ISF3"/>
<evidence type="ECO:0000313" key="4">
    <source>
        <dbReference type="EnsemblProtists" id="EKX38755"/>
    </source>
</evidence>
<accession>L1ISF3</accession>
<feature type="coiled-coil region" evidence="1">
    <location>
        <begin position="5"/>
        <end position="99"/>
    </location>
</feature>
<evidence type="ECO:0000313" key="5">
    <source>
        <dbReference type="Proteomes" id="UP000011087"/>
    </source>
</evidence>
<dbReference type="RefSeq" id="XP_005825735.1">
    <property type="nucleotide sequence ID" value="XM_005825678.1"/>
</dbReference>
<keyword evidence="5" id="KW-1185">Reference proteome</keyword>